<organism evidence="2 3">
    <name type="scientific">Dermatophagoides farinae</name>
    <name type="common">American house dust mite</name>
    <dbReference type="NCBI Taxonomy" id="6954"/>
    <lineage>
        <taxon>Eukaryota</taxon>
        <taxon>Metazoa</taxon>
        <taxon>Ecdysozoa</taxon>
        <taxon>Arthropoda</taxon>
        <taxon>Chelicerata</taxon>
        <taxon>Arachnida</taxon>
        <taxon>Acari</taxon>
        <taxon>Acariformes</taxon>
        <taxon>Sarcoptiformes</taxon>
        <taxon>Astigmata</taxon>
        <taxon>Psoroptidia</taxon>
        <taxon>Analgoidea</taxon>
        <taxon>Pyroglyphidae</taxon>
        <taxon>Dermatophagoidinae</taxon>
        <taxon>Dermatophagoides</taxon>
    </lineage>
</organism>
<dbReference type="AlphaFoldDB" id="A0A922I547"/>
<accession>A0A922I547</accession>
<protein>
    <submittedName>
        <fullName evidence="2">Uncharacterized protein</fullName>
    </submittedName>
</protein>
<dbReference type="Proteomes" id="UP000790347">
    <property type="component" value="Unassembled WGS sequence"/>
</dbReference>
<evidence type="ECO:0000256" key="1">
    <source>
        <dbReference type="SAM" id="MobiDB-lite"/>
    </source>
</evidence>
<feature type="region of interest" description="Disordered" evidence="1">
    <location>
        <begin position="71"/>
        <end position="93"/>
    </location>
</feature>
<reference evidence="2" key="2">
    <citation type="journal article" date="2022" name="Res Sq">
        <title>Comparative Genomics Reveals Insights into the Divergent Evolution of Astigmatic Mites and Household Pest Adaptations.</title>
        <authorList>
            <person name="Xiong Q."/>
            <person name="Wan A.T.-Y."/>
            <person name="Liu X.-Y."/>
            <person name="Fung C.S.-H."/>
            <person name="Xiao X."/>
            <person name="Malainual N."/>
            <person name="Hou J."/>
            <person name="Wang L."/>
            <person name="Wang M."/>
            <person name="Yang K."/>
            <person name="Cui Y."/>
            <person name="Leung E."/>
            <person name="Nong W."/>
            <person name="Shin S.-K."/>
            <person name="Au S."/>
            <person name="Jeong K.Y."/>
            <person name="Chew F.T."/>
            <person name="Hui J."/>
            <person name="Leung T.F."/>
            <person name="Tungtrongchitr A."/>
            <person name="Zhong N."/>
            <person name="Liu Z."/>
            <person name="Tsui S."/>
        </authorList>
    </citation>
    <scope>NUCLEOTIDE SEQUENCE</scope>
    <source>
        <strain evidence="2">Derf</strain>
        <tissue evidence="2">Whole organism</tissue>
    </source>
</reference>
<feature type="compositionally biased region" description="Polar residues" evidence="1">
    <location>
        <begin position="76"/>
        <end position="86"/>
    </location>
</feature>
<gene>
    <name evidence="2" type="ORF">DERF_005335</name>
</gene>
<sequence length="93" mass="10398">MYFIPTNPYRVPWRMRILISGLTMATDLDHNSIQSQSGPAQAPVQTVHRTRPRATEGLALPEAARFRKQLAVPKASQFQEPRSTKSLAVPRAS</sequence>
<evidence type="ECO:0000313" key="2">
    <source>
        <dbReference type="EMBL" id="KAH9521702.1"/>
    </source>
</evidence>
<name>A0A922I547_DERFA</name>
<reference evidence="2" key="1">
    <citation type="submission" date="2013-05" db="EMBL/GenBank/DDBJ databases">
        <authorList>
            <person name="Yim A.K.Y."/>
            <person name="Chan T.F."/>
            <person name="Ji K.M."/>
            <person name="Liu X.Y."/>
            <person name="Zhou J.W."/>
            <person name="Li R.Q."/>
            <person name="Yang K.Y."/>
            <person name="Li J."/>
            <person name="Li M."/>
            <person name="Law P.T.W."/>
            <person name="Wu Y.L."/>
            <person name="Cai Z.L."/>
            <person name="Qin H."/>
            <person name="Bao Y."/>
            <person name="Leung R.K.K."/>
            <person name="Ng P.K.S."/>
            <person name="Zou J."/>
            <person name="Zhong X.J."/>
            <person name="Ran P.X."/>
            <person name="Zhong N.S."/>
            <person name="Liu Z.G."/>
            <person name="Tsui S.K.W."/>
        </authorList>
    </citation>
    <scope>NUCLEOTIDE SEQUENCE</scope>
    <source>
        <strain evidence="2">Derf</strain>
        <tissue evidence="2">Whole organism</tissue>
    </source>
</reference>
<comment type="caution">
    <text evidence="2">The sequence shown here is derived from an EMBL/GenBank/DDBJ whole genome shotgun (WGS) entry which is preliminary data.</text>
</comment>
<proteinExistence type="predicted"/>
<dbReference type="EMBL" id="ASGP02000002">
    <property type="protein sequence ID" value="KAH9521702.1"/>
    <property type="molecule type" value="Genomic_DNA"/>
</dbReference>
<keyword evidence="3" id="KW-1185">Reference proteome</keyword>
<evidence type="ECO:0000313" key="3">
    <source>
        <dbReference type="Proteomes" id="UP000790347"/>
    </source>
</evidence>